<keyword evidence="3" id="KW-1185">Reference proteome</keyword>
<dbReference type="AlphaFoldDB" id="A0A158DSZ4"/>
<proteinExistence type="predicted"/>
<dbReference type="EMBL" id="FCOJ02000123">
    <property type="protein sequence ID" value="SAK97742.1"/>
    <property type="molecule type" value="Genomic_DNA"/>
</dbReference>
<reference evidence="2" key="1">
    <citation type="submission" date="2016-01" db="EMBL/GenBank/DDBJ databases">
        <authorList>
            <person name="Peeters C."/>
        </authorList>
    </citation>
    <scope>NUCLEOTIDE SEQUENCE [LARGE SCALE GENOMIC DNA]</scope>
    <source>
        <strain evidence="2">LMG 29325</strain>
    </source>
</reference>
<evidence type="ECO:0000313" key="2">
    <source>
        <dbReference type="EMBL" id="SAK97742.1"/>
    </source>
</evidence>
<feature type="compositionally biased region" description="Polar residues" evidence="1">
    <location>
        <begin position="26"/>
        <end position="35"/>
    </location>
</feature>
<organism evidence="2 3">
    <name type="scientific">Caballeronia glebae</name>
    <dbReference type="NCBI Taxonomy" id="1777143"/>
    <lineage>
        <taxon>Bacteria</taxon>
        <taxon>Pseudomonadati</taxon>
        <taxon>Pseudomonadota</taxon>
        <taxon>Betaproteobacteria</taxon>
        <taxon>Burkholderiales</taxon>
        <taxon>Burkholderiaceae</taxon>
        <taxon>Caballeronia</taxon>
    </lineage>
</organism>
<dbReference type="Proteomes" id="UP000054596">
    <property type="component" value="Unassembled WGS sequence"/>
</dbReference>
<protein>
    <submittedName>
        <fullName evidence="2">Uncharacterized protein</fullName>
    </submittedName>
</protein>
<evidence type="ECO:0000313" key="3">
    <source>
        <dbReference type="Proteomes" id="UP000054596"/>
    </source>
</evidence>
<accession>A0A158DSZ4</accession>
<gene>
    <name evidence="2" type="ORF">AWB82_07156</name>
</gene>
<sequence length="102" mass="11782">MRLCGVRALARHRNPEARTRRHDRPTTQAEMSGRQTRPIVHAEHGLGRKPLEQPVIDHLSRARAAFFAWLKDEVHAAGQLRQCFQNTCGAKQHHRMPVHRRA</sequence>
<comment type="caution">
    <text evidence="2">The sequence shown here is derived from an EMBL/GenBank/DDBJ whole genome shotgun (WGS) entry which is preliminary data.</text>
</comment>
<evidence type="ECO:0000256" key="1">
    <source>
        <dbReference type="SAM" id="MobiDB-lite"/>
    </source>
</evidence>
<feature type="region of interest" description="Disordered" evidence="1">
    <location>
        <begin position="1"/>
        <end position="48"/>
    </location>
</feature>
<name>A0A158DSZ4_9BURK</name>